<organism evidence="1 2">
    <name type="scientific">Nicotiana tabacum</name>
    <name type="common">Common tobacco</name>
    <dbReference type="NCBI Taxonomy" id="4097"/>
    <lineage>
        <taxon>Eukaryota</taxon>
        <taxon>Viridiplantae</taxon>
        <taxon>Streptophyta</taxon>
        <taxon>Embryophyta</taxon>
        <taxon>Tracheophyta</taxon>
        <taxon>Spermatophyta</taxon>
        <taxon>Magnoliopsida</taxon>
        <taxon>eudicotyledons</taxon>
        <taxon>Gunneridae</taxon>
        <taxon>Pentapetalae</taxon>
        <taxon>asterids</taxon>
        <taxon>lamiids</taxon>
        <taxon>Solanales</taxon>
        <taxon>Solanaceae</taxon>
        <taxon>Nicotianoideae</taxon>
        <taxon>Nicotianeae</taxon>
        <taxon>Nicotiana</taxon>
    </lineage>
</organism>
<proteinExistence type="predicted"/>
<accession>A0AC58UHY7</accession>
<reference evidence="2" key="2">
    <citation type="submission" date="2025-08" db="UniProtKB">
        <authorList>
            <consortium name="RefSeq"/>
        </authorList>
    </citation>
    <scope>IDENTIFICATION</scope>
    <source>
        <tissue evidence="2">Leaf</tissue>
    </source>
</reference>
<reference evidence="1" key="1">
    <citation type="journal article" date="2014" name="Nat. Commun.">
        <title>The tobacco genome sequence and its comparison with those of tomato and potato.</title>
        <authorList>
            <person name="Sierro N."/>
            <person name="Battey J.N."/>
            <person name="Ouadi S."/>
            <person name="Bakaher N."/>
            <person name="Bovet L."/>
            <person name="Willig A."/>
            <person name="Goepfert S."/>
            <person name="Peitsch M.C."/>
            <person name="Ivanov N.V."/>
        </authorList>
    </citation>
    <scope>NUCLEOTIDE SEQUENCE [LARGE SCALE GENOMIC DNA]</scope>
</reference>
<gene>
    <name evidence="2" type="primary">LOC142180876</name>
</gene>
<sequence length="480" mass="53766">MTLLAGQQQAPSTFFTPEQYQQIIQILSNGSDEGPSTRSTTAGTETDHVSIYSDREWIVDTGASNHMTFSLQILRAYKLVPKSDRNNVHLPTGGVTSIIHTGLDSVFKSQFISNVLYIPEFKSNLLLVSKLIKELKCLVLFFPDFCIFQDLFNRQVKGIGREKYGLYVLQEKQVKASCQDSKQQVNNTGSTNKTNYSYMYVVSDSSSLWHKSTSVKILRIDNGNEFFSTDFKEFLSSLGVEHQSTCVYTPQHNGIAERKHRTILEIARALRFQAGTPIFPVLDLLSSDDSSTEVSPTLTHHSTPMNDPTEGKVSSSPQIPEQAHAKILSSSSQIPAQSNAEVLSQSAANINSLIEPSTSMELKRSGRPSRPPLWMQDYVTKSVGNSCTYPISSYVTYSHLKPLYQHMLALHSTVTEPKTFKEAMFDPKWVHAIKQEVAALEDNNTWTIVDFPPGKTRMDANGFLKSNTKLQERLKDTNPY</sequence>
<name>A0AC58UHY7_TOBAC</name>
<evidence type="ECO:0000313" key="2">
    <source>
        <dbReference type="RefSeq" id="XP_075109079.1"/>
    </source>
</evidence>
<protein>
    <submittedName>
        <fullName evidence="2">Uncharacterized protein LOC142180876</fullName>
    </submittedName>
</protein>
<dbReference type="RefSeq" id="XP_075109079.1">
    <property type="nucleotide sequence ID" value="XM_075252978.1"/>
</dbReference>
<keyword evidence="1" id="KW-1185">Reference proteome</keyword>
<evidence type="ECO:0000313" key="1">
    <source>
        <dbReference type="Proteomes" id="UP000790787"/>
    </source>
</evidence>
<dbReference type="Proteomes" id="UP000790787">
    <property type="component" value="Chromosome 5"/>
</dbReference>